<dbReference type="InterPro" id="IPR051922">
    <property type="entry name" value="Bact_Sporulation_Assoc"/>
</dbReference>
<dbReference type="Proteomes" id="UP000255284">
    <property type="component" value="Unassembled WGS sequence"/>
</dbReference>
<keyword evidence="2" id="KW-0732">Signal</keyword>
<protein>
    <submittedName>
        <fullName evidence="4">N-acetylmuramoyl-L-alanine amidase LytC</fullName>
        <ecNumber evidence="4">3.5.1.28</ecNumber>
    </submittedName>
</protein>
<dbReference type="Pfam" id="PF07510">
    <property type="entry name" value="GmrSD_C"/>
    <property type="match status" value="1"/>
</dbReference>
<dbReference type="Gene3D" id="3.40.50.12090">
    <property type="match status" value="2"/>
</dbReference>
<feature type="domain" description="GmrSD restriction endonucleases C-terminal" evidence="3">
    <location>
        <begin position="349"/>
        <end position="486"/>
    </location>
</feature>
<dbReference type="PANTHER" id="PTHR30032:SF8">
    <property type="entry name" value="GERMINATION-SPECIFIC N-ACETYLMURAMOYL-L-ALANINE AMIDASE"/>
    <property type="match status" value="1"/>
</dbReference>
<dbReference type="GO" id="GO:0008745">
    <property type="term" value="F:N-acetylmuramoyl-L-alanine amidase activity"/>
    <property type="evidence" value="ECO:0007669"/>
    <property type="project" value="UniProtKB-EC"/>
</dbReference>
<organism evidence="4 5">
    <name type="scientific">Mobiluncus mulieris</name>
    <dbReference type="NCBI Taxonomy" id="2052"/>
    <lineage>
        <taxon>Bacteria</taxon>
        <taxon>Bacillati</taxon>
        <taxon>Actinomycetota</taxon>
        <taxon>Actinomycetes</taxon>
        <taxon>Actinomycetales</taxon>
        <taxon>Actinomycetaceae</taxon>
        <taxon>Mobiluncus</taxon>
    </lineage>
</organism>
<evidence type="ECO:0000259" key="3">
    <source>
        <dbReference type="Pfam" id="PF07510"/>
    </source>
</evidence>
<sequence>MLKKFLVSFAAVALLFTGFTSATPSGAAAEKRIAGANRYDTSLAIAQTFFPNAQSVFVATGKNFPDALAAGPVAATKHAPILLVGDSLNTAQIGYLKTLASPQITVLGGFGAVSESLETQLAQYGKVTRISGASRYETAAQLASQFGQHQQQRLYLATGTNFADALAGGALAARENAPLMLIGSGTENLARNVASLLGVTQTIVLGGNGAVPDALLTGFPNVKRIYGENRFETASQVFTANPAQQAFLASGMNFPDALSIVPAAGVLQMPLLLAKPSCSPVTPTVPVTFVGGTGVLSNESTAACPQPQANPLIAVLLNLPVKGRAPKTGYDRQVVFGPSWKDIDRNGCDTRNDILARDLTNITFREGTNNCVVTAGLLADVYSGTSIQFAKAQASQVQIDHVVALMDAWQKGAQQLTQEQREQLANDPINLLAVSGKLNQQKGAGDAATWLPPNQAYRCTYVSRQVIVKQKYHLWVTPAEREAILNILQNCDASTAPNDRPIANNRPRQAPSKSPQPSPTTAPSAPNAPTGGVCPAHAPIKGNANSMIYHMPGQRFYNRTIPEACFATESDARAAGYRKAKR</sequence>
<evidence type="ECO:0000256" key="1">
    <source>
        <dbReference type="SAM" id="MobiDB-lite"/>
    </source>
</evidence>
<feature type="signal peptide" evidence="2">
    <location>
        <begin position="1"/>
        <end position="22"/>
    </location>
</feature>
<dbReference type="GeneID" id="93366490"/>
<evidence type="ECO:0000313" key="5">
    <source>
        <dbReference type="Proteomes" id="UP000255284"/>
    </source>
</evidence>
<dbReference type="RefSeq" id="WP_255312813.1">
    <property type="nucleotide sequence ID" value="NZ_JACHMA010000001.1"/>
</dbReference>
<evidence type="ECO:0000256" key="2">
    <source>
        <dbReference type="SAM" id="SignalP"/>
    </source>
</evidence>
<feature type="region of interest" description="Disordered" evidence="1">
    <location>
        <begin position="495"/>
        <end position="537"/>
    </location>
</feature>
<proteinExistence type="predicted"/>
<dbReference type="InterPro" id="IPR007253">
    <property type="entry name" value="Cell_wall-bd_2"/>
</dbReference>
<dbReference type="EMBL" id="UGGQ01000006">
    <property type="protein sequence ID" value="STO15947.1"/>
    <property type="molecule type" value="Genomic_DNA"/>
</dbReference>
<dbReference type="InterPro" id="IPR011089">
    <property type="entry name" value="GmrSD_C"/>
</dbReference>
<dbReference type="EC" id="3.5.1.28" evidence="4"/>
<dbReference type="Pfam" id="PF04122">
    <property type="entry name" value="CW_binding_2"/>
    <property type="match status" value="3"/>
</dbReference>
<reference evidence="4 5" key="1">
    <citation type="submission" date="2018-06" db="EMBL/GenBank/DDBJ databases">
        <authorList>
            <consortium name="Pathogen Informatics"/>
            <person name="Doyle S."/>
        </authorList>
    </citation>
    <scope>NUCLEOTIDE SEQUENCE [LARGE SCALE GENOMIC DNA]</scope>
    <source>
        <strain evidence="4 5">NCTC11819</strain>
    </source>
</reference>
<dbReference type="PANTHER" id="PTHR30032">
    <property type="entry name" value="N-ACETYLMURAMOYL-L-ALANINE AMIDASE-RELATED"/>
    <property type="match status" value="1"/>
</dbReference>
<evidence type="ECO:0000313" key="4">
    <source>
        <dbReference type="EMBL" id="STO15947.1"/>
    </source>
</evidence>
<comment type="caution">
    <text evidence="4">The sequence shown here is derived from an EMBL/GenBank/DDBJ whole genome shotgun (WGS) entry which is preliminary data.</text>
</comment>
<gene>
    <name evidence="4" type="primary">lytC_4</name>
    <name evidence="4" type="ORF">NCTC11819_00491</name>
</gene>
<accession>A0A378PHN6</accession>
<dbReference type="AlphaFoldDB" id="A0A378PHN6"/>
<keyword evidence="4" id="KW-0378">Hydrolase</keyword>
<name>A0A378PHN6_9ACTO</name>
<feature type="chain" id="PRO_5044389477" evidence="2">
    <location>
        <begin position="23"/>
        <end position="582"/>
    </location>
</feature>